<dbReference type="OrthoDB" id="2436657at2759"/>
<dbReference type="Pfam" id="PF03221">
    <property type="entry name" value="HTH_Tnp_Tc5"/>
    <property type="match status" value="1"/>
</dbReference>
<reference evidence="4" key="1">
    <citation type="journal article" date="2020" name="Fungal Divers.">
        <title>Resolving the Mortierellaceae phylogeny through synthesis of multi-gene phylogenetics and phylogenomics.</title>
        <authorList>
            <person name="Vandepol N."/>
            <person name="Liber J."/>
            <person name="Desiro A."/>
            <person name="Na H."/>
            <person name="Kennedy M."/>
            <person name="Barry K."/>
            <person name="Grigoriev I.V."/>
            <person name="Miller A.N."/>
            <person name="O'Donnell K."/>
            <person name="Stajich J.E."/>
            <person name="Bonito G."/>
        </authorList>
    </citation>
    <scope>NUCLEOTIDE SEQUENCE</scope>
    <source>
        <strain evidence="4">KOD1015</strain>
    </source>
</reference>
<feature type="compositionally biased region" description="Polar residues" evidence="2">
    <location>
        <begin position="116"/>
        <end position="127"/>
    </location>
</feature>
<organism evidence="4 5">
    <name type="scientific">Lunasporangiospora selenospora</name>
    <dbReference type="NCBI Taxonomy" id="979761"/>
    <lineage>
        <taxon>Eukaryota</taxon>
        <taxon>Fungi</taxon>
        <taxon>Fungi incertae sedis</taxon>
        <taxon>Mucoromycota</taxon>
        <taxon>Mortierellomycotina</taxon>
        <taxon>Mortierellomycetes</taxon>
        <taxon>Mortierellales</taxon>
        <taxon>Mortierellaceae</taxon>
        <taxon>Lunasporangiospora</taxon>
    </lineage>
</organism>
<evidence type="ECO:0000313" key="5">
    <source>
        <dbReference type="Proteomes" id="UP000780801"/>
    </source>
</evidence>
<feature type="compositionally biased region" description="Low complexity" evidence="2">
    <location>
        <begin position="642"/>
        <end position="657"/>
    </location>
</feature>
<feature type="region of interest" description="Disordered" evidence="2">
    <location>
        <begin position="426"/>
        <end position="465"/>
    </location>
</feature>
<keyword evidence="1" id="KW-0238">DNA-binding</keyword>
<feature type="compositionally biased region" description="Polar residues" evidence="2">
    <location>
        <begin position="744"/>
        <end position="760"/>
    </location>
</feature>
<feature type="region of interest" description="Disordered" evidence="2">
    <location>
        <begin position="725"/>
        <end position="760"/>
    </location>
</feature>
<dbReference type="EMBL" id="JAABOA010002191">
    <property type="protein sequence ID" value="KAF9580246.1"/>
    <property type="molecule type" value="Genomic_DNA"/>
</dbReference>
<sequence length="760" mass="83306">MGVFGEKHTSLTREQKRQLIHQADTHKLRPTEVCDWVLATWGLRIARVTVYSILHKQRASLMAGHKDLYQSMQNGFSGTGTPTSSTKLGFTSLNYSSDDTCLGQNKAVGRINKYRTSSGANSANVGSDRSADGPMGEGARWEGQLKRVREPASVELDRAMVAFLKSPSAVDAHGRRLNDAELQSHALRLAKTIPSASRMRCSFGWLRHFKRRLGVQWAADRLGRYRWIIEMDEDSNGDTQVSSAESPSLNEPGCANHSGMVSSSAVTSASSALGMAHDALTPPAHHRLQAHVSTPRQARAQGQARSPSLQAGSHALVDDDEDDDDEYHSSNEVPLNSHEAMVPHHVLAPTDKHSRPAPQPASSATILSTTPYAPIVDASQHVYRAPSEQLRLHAFTQTPNSPYSLSTVLTQSYPTPSLIQPTHSPLLDFQSSQPSPHPQTPSASFLHTPFPTIVPSTSEQQSTSPSILDSFPNLFESLPAIVSPTAVPSPHHVLLDNHRHSFSALSSSAPASISLSTVNKSTGNGSQTMGLNVDGSVRKIPTKGEAYEMLQSLLLYYEQDHYFLGEQQTLLLPRWIHQQRQIMHQASDNDPRLYWMRQENHPPASSTYGSEQGQAPRSLSYSPQQQQQQYQEQQEQEQTHRALSTASSSPPLSPLSTVSHASTLTPMTSHSTAAVGNTSSIVVSTGSTSTSSGLEHLNASAFSSLTSTIEQQMFYAHHQALQQQFALQQQHQQQQHQQQQQQQSMLYSHMSQTPASRPQA</sequence>
<evidence type="ECO:0000259" key="3">
    <source>
        <dbReference type="PROSITE" id="PS51253"/>
    </source>
</evidence>
<keyword evidence="5" id="KW-1185">Reference proteome</keyword>
<feature type="region of interest" description="Disordered" evidence="2">
    <location>
        <begin position="236"/>
        <end position="262"/>
    </location>
</feature>
<feature type="compositionally biased region" description="Low complexity" evidence="2">
    <location>
        <begin position="624"/>
        <end position="633"/>
    </location>
</feature>
<feature type="region of interest" description="Disordered" evidence="2">
    <location>
        <begin position="290"/>
        <end position="341"/>
    </location>
</feature>
<feature type="compositionally biased region" description="Low complexity" evidence="2">
    <location>
        <begin position="455"/>
        <end position="465"/>
    </location>
</feature>
<feature type="region of interest" description="Disordered" evidence="2">
    <location>
        <begin position="599"/>
        <end position="659"/>
    </location>
</feature>
<dbReference type="Proteomes" id="UP000780801">
    <property type="component" value="Unassembled WGS sequence"/>
</dbReference>
<dbReference type="AlphaFoldDB" id="A0A9P6FS68"/>
<dbReference type="InterPro" id="IPR006600">
    <property type="entry name" value="HTH_CenpB_DNA-bd_dom"/>
</dbReference>
<accession>A0A9P6FS68</accession>
<proteinExistence type="predicted"/>
<gene>
    <name evidence="4" type="ORF">BGW38_003186</name>
</gene>
<dbReference type="GO" id="GO:0003677">
    <property type="term" value="F:DNA binding"/>
    <property type="evidence" value="ECO:0007669"/>
    <property type="project" value="UniProtKB-KW"/>
</dbReference>
<dbReference type="Gene3D" id="1.10.10.60">
    <property type="entry name" value="Homeodomain-like"/>
    <property type="match status" value="1"/>
</dbReference>
<dbReference type="PROSITE" id="PS51253">
    <property type="entry name" value="HTH_CENPB"/>
    <property type="match status" value="1"/>
</dbReference>
<feature type="compositionally biased region" description="Polar residues" evidence="2">
    <location>
        <begin position="603"/>
        <end position="623"/>
    </location>
</feature>
<evidence type="ECO:0000256" key="1">
    <source>
        <dbReference type="ARBA" id="ARBA00023125"/>
    </source>
</evidence>
<feature type="domain" description="HTH CENPB-type" evidence="3">
    <location>
        <begin position="144"/>
        <end position="219"/>
    </location>
</feature>
<comment type="caution">
    <text evidence="4">The sequence shown here is derived from an EMBL/GenBank/DDBJ whole genome shotgun (WGS) entry which is preliminary data.</text>
</comment>
<feature type="compositionally biased region" description="Polar residues" evidence="2">
    <location>
        <begin position="237"/>
        <end position="249"/>
    </location>
</feature>
<evidence type="ECO:0000256" key="2">
    <source>
        <dbReference type="SAM" id="MobiDB-lite"/>
    </source>
</evidence>
<name>A0A9P6FS68_9FUNG</name>
<protein>
    <recommendedName>
        <fullName evidence="3">HTH CENPB-type domain-containing protein</fullName>
    </recommendedName>
</protein>
<evidence type="ECO:0000313" key="4">
    <source>
        <dbReference type="EMBL" id="KAF9580246.1"/>
    </source>
</evidence>
<feature type="region of interest" description="Disordered" evidence="2">
    <location>
        <begin position="116"/>
        <end position="139"/>
    </location>
</feature>
<feature type="compositionally biased region" description="Low complexity" evidence="2">
    <location>
        <begin position="725"/>
        <end position="743"/>
    </location>
</feature>